<dbReference type="PANTHER" id="PTHR30290:SF9">
    <property type="entry name" value="OLIGOPEPTIDE-BINDING PROTEIN APPA"/>
    <property type="match status" value="1"/>
</dbReference>
<evidence type="ECO:0000256" key="1">
    <source>
        <dbReference type="ARBA" id="ARBA00004418"/>
    </source>
</evidence>
<dbReference type="Gene3D" id="3.40.190.10">
    <property type="entry name" value="Periplasmic binding protein-like II"/>
    <property type="match status" value="1"/>
</dbReference>
<comment type="similarity">
    <text evidence="2">Belongs to the bacterial solute-binding protein 5 family.</text>
</comment>
<evidence type="ECO:0000256" key="3">
    <source>
        <dbReference type="ARBA" id="ARBA00022448"/>
    </source>
</evidence>
<dbReference type="RefSeq" id="WP_135174018.1">
    <property type="nucleotide sequence ID" value="NZ_SPQT01000003.1"/>
</dbReference>
<dbReference type="Pfam" id="PF00496">
    <property type="entry name" value="SBP_bac_5"/>
    <property type="match status" value="1"/>
</dbReference>
<comment type="subcellular location">
    <subcellularLocation>
        <location evidence="1">Periplasm</location>
    </subcellularLocation>
</comment>
<dbReference type="InterPro" id="IPR039424">
    <property type="entry name" value="SBP_5"/>
</dbReference>
<dbReference type="OrthoDB" id="9803988at2"/>
<dbReference type="PANTHER" id="PTHR30290">
    <property type="entry name" value="PERIPLASMIC BINDING COMPONENT OF ABC TRANSPORTER"/>
    <property type="match status" value="1"/>
</dbReference>
<keyword evidence="4 5" id="KW-0732">Signal</keyword>
<dbReference type="GO" id="GO:0030288">
    <property type="term" value="C:outer membrane-bounded periplasmic space"/>
    <property type="evidence" value="ECO:0007669"/>
    <property type="project" value="UniProtKB-ARBA"/>
</dbReference>
<name>A0A4Y9M2A5_9BRAD</name>
<feature type="domain" description="Solute-binding protein family 5" evidence="6">
    <location>
        <begin position="74"/>
        <end position="426"/>
    </location>
</feature>
<accession>A0A4Y9M2A5</accession>
<proteinExistence type="inferred from homology"/>
<evidence type="ECO:0000256" key="5">
    <source>
        <dbReference type="SAM" id="SignalP"/>
    </source>
</evidence>
<gene>
    <name evidence="7" type="ORF">E4K65_10095</name>
</gene>
<evidence type="ECO:0000313" key="7">
    <source>
        <dbReference type="EMBL" id="TFV49252.1"/>
    </source>
</evidence>
<dbReference type="InterPro" id="IPR030678">
    <property type="entry name" value="Peptide/Ni-bd"/>
</dbReference>
<dbReference type="GO" id="GO:1904680">
    <property type="term" value="F:peptide transmembrane transporter activity"/>
    <property type="evidence" value="ECO:0007669"/>
    <property type="project" value="TreeGrafter"/>
</dbReference>
<feature type="chain" id="PRO_5021410430" evidence="5">
    <location>
        <begin position="24"/>
        <end position="516"/>
    </location>
</feature>
<keyword evidence="8" id="KW-1185">Reference proteome</keyword>
<reference evidence="7 8" key="1">
    <citation type="submission" date="2019-03" db="EMBL/GenBank/DDBJ databases">
        <title>Bradyrhizobium diversity isolated from nodules of Chamaecrista fasciculata.</title>
        <authorList>
            <person name="Klepa M.S."/>
            <person name="Urquiaga M.O."/>
            <person name="Hungria M."/>
            <person name="Delamuta J.R."/>
        </authorList>
    </citation>
    <scope>NUCLEOTIDE SEQUENCE [LARGE SCALE GENOMIC DNA]</scope>
    <source>
        <strain evidence="7 8">CNPSo 3448</strain>
    </source>
</reference>
<feature type="signal peptide" evidence="5">
    <location>
        <begin position="1"/>
        <end position="23"/>
    </location>
</feature>
<dbReference type="PIRSF" id="PIRSF002741">
    <property type="entry name" value="MppA"/>
    <property type="match status" value="1"/>
</dbReference>
<dbReference type="Gene3D" id="3.90.76.10">
    <property type="entry name" value="Dipeptide-binding Protein, Domain 1"/>
    <property type="match status" value="1"/>
</dbReference>
<dbReference type="GO" id="GO:0043190">
    <property type="term" value="C:ATP-binding cassette (ABC) transporter complex"/>
    <property type="evidence" value="ECO:0007669"/>
    <property type="project" value="InterPro"/>
</dbReference>
<dbReference type="SUPFAM" id="SSF53850">
    <property type="entry name" value="Periplasmic binding protein-like II"/>
    <property type="match status" value="1"/>
</dbReference>
<dbReference type="EMBL" id="SPQT01000003">
    <property type="protein sequence ID" value="TFV49252.1"/>
    <property type="molecule type" value="Genomic_DNA"/>
</dbReference>
<organism evidence="7 8">
    <name type="scientific">Bradyrhizobium niftali</name>
    <dbReference type="NCBI Taxonomy" id="2560055"/>
    <lineage>
        <taxon>Bacteria</taxon>
        <taxon>Pseudomonadati</taxon>
        <taxon>Pseudomonadota</taxon>
        <taxon>Alphaproteobacteria</taxon>
        <taxon>Hyphomicrobiales</taxon>
        <taxon>Nitrobacteraceae</taxon>
        <taxon>Bradyrhizobium</taxon>
    </lineage>
</organism>
<evidence type="ECO:0000313" key="8">
    <source>
        <dbReference type="Proteomes" id="UP000297966"/>
    </source>
</evidence>
<dbReference type="InterPro" id="IPR000914">
    <property type="entry name" value="SBP_5_dom"/>
</dbReference>
<evidence type="ECO:0000256" key="2">
    <source>
        <dbReference type="ARBA" id="ARBA00005695"/>
    </source>
</evidence>
<dbReference type="GO" id="GO:0015833">
    <property type="term" value="P:peptide transport"/>
    <property type="evidence" value="ECO:0007669"/>
    <property type="project" value="TreeGrafter"/>
</dbReference>
<dbReference type="Proteomes" id="UP000297966">
    <property type="component" value="Unassembled WGS sequence"/>
</dbReference>
<evidence type="ECO:0000259" key="6">
    <source>
        <dbReference type="Pfam" id="PF00496"/>
    </source>
</evidence>
<comment type="caution">
    <text evidence="7">The sequence shown here is derived from an EMBL/GenBank/DDBJ whole genome shotgun (WGS) entry which is preliminary data.</text>
</comment>
<dbReference type="Gene3D" id="3.10.105.10">
    <property type="entry name" value="Dipeptide-binding Protein, Domain 3"/>
    <property type="match status" value="1"/>
</dbReference>
<protein>
    <submittedName>
        <fullName evidence="7">Polyamine ABC transporter substrate-binding protein</fullName>
    </submittedName>
</protein>
<dbReference type="CDD" id="cd08508">
    <property type="entry name" value="PBP2_NikA_DppA_OppA_like_1"/>
    <property type="match status" value="1"/>
</dbReference>
<dbReference type="AlphaFoldDB" id="A0A4Y9M2A5"/>
<evidence type="ECO:0000256" key="4">
    <source>
        <dbReference type="ARBA" id="ARBA00022729"/>
    </source>
</evidence>
<sequence length="516" mass="56362">MTLRITLSAALAAATFLAVPATAAPKTDLTVGMAAQDVGQLDPHRAVSTIDRTVVAWMYNGLVRFKPGTMDPTQIEPDLAEKWESSADKLDWTFHLRHGVKFHGDFGELTADDVAFSLKRASDAKTSAFSADFAAFKSIEATDPYTVHIILARQVPSLLGLLTNYSGGYIVSRKAVEKYGADFTRNPVGTGPFAFVSDTPNQSLELTAFNGYFRGEPQLAHVSYRYIPSDSSRDLAFQNGEIDLVYGKQDQAWINRIRALPNTVVDVFEPGELANLNLNITAKPLDDIRVRQAIAYAVNRPELVKWQGADTARPGQSVIPAGYLGFSKDVGLANTDIAKAKALLKEAGYPDGVTIKVIHTQLPQMLGSMQVVQAQLRKAGINLDLQVVDHATFHQQIRKDLSPIVYYAAARFPVADIYLTQFFHSASIVGKPTAVTNFSHCDVADKDIDAAKTEPDAEKQVALWVEAQKKIVATACAVPLAEALQIWAHRTDLDYGYELKASLSLGPLLTEATHFK</sequence>
<keyword evidence="3" id="KW-0813">Transport</keyword>